<dbReference type="EMBL" id="JANQDX010000012">
    <property type="protein sequence ID" value="KAL0914336.1"/>
    <property type="molecule type" value="Genomic_DNA"/>
</dbReference>
<keyword evidence="4" id="KW-0325">Glycoprotein</keyword>
<evidence type="ECO:0000313" key="9">
    <source>
        <dbReference type="Proteomes" id="UP001552299"/>
    </source>
</evidence>
<evidence type="ECO:0000256" key="3">
    <source>
        <dbReference type="ARBA" id="ARBA00023157"/>
    </source>
</evidence>
<evidence type="ECO:0000256" key="1">
    <source>
        <dbReference type="ARBA" id="ARBA00009748"/>
    </source>
</evidence>
<organism evidence="8 9">
    <name type="scientific">Dendrobium thyrsiflorum</name>
    <name type="common">Pinecone-like raceme dendrobium</name>
    <name type="synonym">Orchid</name>
    <dbReference type="NCBI Taxonomy" id="117978"/>
    <lineage>
        <taxon>Eukaryota</taxon>
        <taxon>Viridiplantae</taxon>
        <taxon>Streptophyta</taxon>
        <taxon>Embryophyta</taxon>
        <taxon>Tracheophyta</taxon>
        <taxon>Spermatophyta</taxon>
        <taxon>Magnoliopsida</taxon>
        <taxon>Liliopsida</taxon>
        <taxon>Asparagales</taxon>
        <taxon>Orchidaceae</taxon>
        <taxon>Epidendroideae</taxon>
        <taxon>Malaxideae</taxon>
        <taxon>Dendrobiinae</taxon>
        <taxon>Dendrobium</taxon>
    </lineage>
</organism>
<feature type="domain" description="Bifunctional inhibitor/plant lipid transfer protein/seed storage helical" evidence="7">
    <location>
        <begin position="20"/>
        <end position="113"/>
    </location>
</feature>
<dbReference type="SUPFAM" id="SSF47699">
    <property type="entry name" value="Bifunctional inhibitor/lipid-transfer protein/seed storage 2S albumin"/>
    <property type="match status" value="1"/>
</dbReference>
<dbReference type="CDD" id="cd00010">
    <property type="entry name" value="AAI_LTSS"/>
    <property type="match status" value="1"/>
</dbReference>
<feature type="compositionally biased region" description="Pro residues" evidence="5">
    <location>
        <begin position="132"/>
        <end position="141"/>
    </location>
</feature>
<proteinExistence type="inferred from homology"/>
<comment type="caution">
    <text evidence="8">The sequence shown here is derived from an EMBL/GenBank/DDBJ whole genome shotgun (WGS) entry which is preliminary data.</text>
</comment>
<dbReference type="Pfam" id="PF14368">
    <property type="entry name" value="LTP_2"/>
    <property type="match status" value="1"/>
</dbReference>
<keyword evidence="2 6" id="KW-0732">Signal</keyword>
<dbReference type="InterPro" id="IPR043325">
    <property type="entry name" value="LTSS"/>
</dbReference>
<feature type="compositionally biased region" description="Low complexity" evidence="5">
    <location>
        <begin position="156"/>
        <end position="180"/>
    </location>
</feature>
<evidence type="ECO:0000256" key="4">
    <source>
        <dbReference type="ARBA" id="ARBA00023180"/>
    </source>
</evidence>
<evidence type="ECO:0000256" key="5">
    <source>
        <dbReference type="SAM" id="MobiDB-lite"/>
    </source>
</evidence>
<feature type="chain" id="PRO_5044812386" description="Bifunctional inhibitor/plant lipid transfer protein/seed storage helical domain-containing protein" evidence="6">
    <location>
        <begin position="28"/>
        <end position="230"/>
    </location>
</feature>
<feature type="compositionally biased region" description="Gly residues" evidence="5">
    <location>
        <begin position="181"/>
        <end position="196"/>
    </location>
</feature>
<keyword evidence="9" id="KW-1185">Reference proteome</keyword>
<gene>
    <name evidence="8" type="ORF">M5K25_014677</name>
</gene>
<dbReference type="InterPro" id="IPR016140">
    <property type="entry name" value="Bifunc_inhib/LTP/seed_store"/>
</dbReference>
<evidence type="ECO:0000313" key="8">
    <source>
        <dbReference type="EMBL" id="KAL0914336.1"/>
    </source>
</evidence>
<name>A0ABD0UVE4_DENTH</name>
<keyword evidence="3" id="KW-1015">Disulfide bond</keyword>
<accession>A0ABD0UVE4</accession>
<reference evidence="8 9" key="1">
    <citation type="journal article" date="2024" name="Plant Biotechnol. J.">
        <title>Dendrobium thyrsiflorum genome and its molecular insights into genes involved in important horticultural traits.</title>
        <authorList>
            <person name="Chen B."/>
            <person name="Wang J.Y."/>
            <person name="Zheng P.J."/>
            <person name="Li K.L."/>
            <person name="Liang Y.M."/>
            <person name="Chen X.F."/>
            <person name="Zhang C."/>
            <person name="Zhao X."/>
            <person name="He X."/>
            <person name="Zhang G.Q."/>
            <person name="Liu Z.J."/>
            <person name="Xu Q."/>
        </authorList>
    </citation>
    <scope>NUCLEOTIDE SEQUENCE [LARGE SCALE GENOMIC DNA]</scope>
    <source>
        <strain evidence="8">GZMU011</strain>
    </source>
</reference>
<dbReference type="PANTHER" id="PTHR33044">
    <property type="entry name" value="BIFUNCTIONAL INHIBITOR/LIPID-TRANSFER PROTEIN/SEED STORAGE 2S ALBUMIN SUPERFAMILY PROTEIN-RELATED"/>
    <property type="match status" value="1"/>
</dbReference>
<dbReference type="Proteomes" id="UP001552299">
    <property type="component" value="Unassembled WGS sequence"/>
</dbReference>
<dbReference type="InterPro" id="IPR036312">
    <property type="entry name" value="Bifun_inhib/LTP/seed_sf"/>
</dbReference>
<dbReference type="Gene3D" id="1.10.110.10">
    <property type="entry name" value="Plant lipid-transfer and hydrophobic proteins"/>
    <property type="match status" value="1"/>
</dbReference>
<evidence type="ECO:0000256" key="6">
    <source>
        <dbReference type="SAM" id="SignalP"/>
    </source>
</evidence>
<feature type="region of interest" description="Disordered" evidence="5">
    <location>
        <begin position="115"/>
        <end position="199"/>
    </location>
</feature>
<sequence length="230" mass="23243">MKRYSAAFFFFVIFFFFFCAHIPSSNGQNISTQCTGLLLRSFTPCLNFLTGSTNGGGSPSSECCKSLGALIGSSTQCACLVVTGSVPLSVPFNKTLAISLPKLCKSTSVPLQCSPDVGSPIPGPGPTSYSPSLPPLPPQSYTPPAGVADSPPPSGVPSSLSPPAITSPPATSTTPADQGSSQGGSGQGGSGQGGSSQGLQPLILPSSAFKISTVHSSIAVMSMLAMIFLF</sequence>
<evidence type="ECO:0000256" key="2">
    <source>
        <dbReference type="ARBA" id="ARBA00022729"/>
    </source>
</evidence>
<dbReference type="AlphaFoldDB" id="A0ABD0UVE4"/>
<evidence type="ECO:0000259" key="7">
    <source>
        <dbReference type="Pfam" id="PF14368"/>
    </source>
</evidence>
<comment type="similarity">
    <text evidence="1">Belongs to the plant LTP family.</text>
</comment>
<protein>
    <recommendedName>
        <fullName evidence="7">Bifunctional inhibitor/plant lipid transfer protein/seed storage helical domain-containing protein</fullName>
    </recommendedName>
</protein>
<feature type="signal peptide" evidence="6">
    <location>
        <begin position="1"/>
        <end position="27"/>
    </location>
</feature>